<proteinExistence type="predicted"/>
<feature type="region of interest" description="Disordered" evidence="1">
    <location>
        <begin position="71"/>
        <end position="100"/>
    </location>
</feature>
<accession>A0AA40ID73</accession>
<dbReference type="Proteomes" id="UP001177744">
    <property type="component" value="Unassembled WGS sequence"/>
</dbReference>
<sequence length="250" mass="27644">MFLQEECCYYINESGVVEQNVQTLTKLSEELPPCLLKFIRSRIAEMSPSLGRALGTRVKSLCTNVHLEIARDPDPAGPTSGKPRWVGGHSLRSPGLAPGRGARPEVLVSIKPLRVAPLSGRGPSKVWELGACLLRHQAFQKPPLSRRLLKGLVHQRTGTQLHREKRKRVLVDCIQQPPDLGTPTGNNRLPPQLHRRKAIFGIFEFKQDAPGTQASFPRATAGTWDPGWLPPGRLQTPGTRLASIRPQLHV</sequence>
<organism evidence="2 3">
    <name type="scientific">Cnephaeus nilssonii</name>
    <name type="common">Northern bat</name>
    <name type="synonym">Eptesicus nilssonii</name>
    <dbReference type="NCBI Taxonomy" id="3371016"/>
    <lineage>
        <taxon>Eukaryota</taxon>
        <taxon>Metazoa</taxon>
        <taxon>Chordata</taxon>
        <taxon>Craniata</taxon>
        <taxon>Vertebrata</taxon>
        <taxon>Euteleostomi</taxon>
        <taxon>Mammalia</taxon>
        <taxon>Eutheria</taxon>
        <taxon>Laurasiatheria</taxon>
        <taxon>Chiroptera</taxon>
        <taxon>Yangochiroptera</taxon>
        <taxon>Vespertilionidae</taxon>
        <taxon>Cnephaeus</taxon>
    </lineage>
</organism>
<protein>
    <submittedName>
        <fullName evidence="2">Uncharacterized protein</fullName>
    </submittedName>
</protein>
<dbReference type="AlphaFoldDB" id="A0AA40ID73"/>
<dbReference type="EMBL" id="JAULJE010000001">
    <property type="protein sequence ID" value="KAK1347037.1"/>
    <property type="molecule type" value="Genomic_DNA"/>
</dbReference>
<name>A0AA40ID73_CNENI</name>
<evidence type="ECO:0000256" key="1">
    <source>
        <dbReference type="SAM" id="MobiDB-lite"/>
    </source>
</evidence>
<evidence type="ECO:0000313" key="3">
    <source>
        <dbReference type="Proteomes" id="UP001177744"/>
    </source>
</evidence>
<comment type="caution">
    <text evidence="2">The sequence shown here is derived from an EMBL/GenBank/DDBJ whole genome shotgun (WGS) entry which is preliminary data.</text>
</comment>
<gene>
    <name evidence="2" type="ORF">QTO34_000899</name>
</gene>
<feature type="region of interest" description="Disordered" evidence="1">
    <location>
        <begin position="221"/>
        <end position="250"/>
    </location>
</feature>
<reference evidence="2" key="1">
    <citation type="submission" date="2023-06" db="EMBL/GenBank/DDBJ databases">
        <title>Reference genome for the Northern bat (Eptesicus nilssonii), a most northern bat species.</title>
        <authorList>
            <person name="Laine V.N."/>
            <person name="Pulliainen A.T."/>
            <person name="Lilley T.M."/>
        </authorList>
    </citation>
    <scope>NUCLEOTIDE SEQUENCE</scope>
    <source>
        <strain evidence="2">BLF_Eptnil</strain>
        <tissue evidence="2">Kidney</tissue>
    </source>
</reference>
<dbReference type="Gene3D" id="1.10.287.210">
    <property type="match status" value="1"/>
</dbReference>
<keyword evidence="3" id="KW-1185">Reference proteome</keyword>
<evidence type="ECO:0000313" key="2">
    <source>
        <dbReference type="EMBL" id="KAK1347037.1"/>
    </source>
</evidence>